<dbReference type="InterPro" id="IPR016024">
    <property type="entry name" value="ARM-type_fold"/>
</dbReference>
<evidence type="ECO:0008006" key="9">
    <source>
        <dbReference type="Google" id="ProtNLM"/>
    </source>
</evidence>
<evidence type="ECO:0000256" key="4">
    <source>
        <dbReference type="ARBA" id="ARBA00023239"/>
    </source>
</evidence>
<protein>
    <recommendedName>
        <fullName evidence="9">PBS lyase</fullName>
    </recommendedName>
</protein>
<keyword evidence="6" id="KW-0812">Transmembrane</keyword>
<dbReference type="PANTHER" id="PTHR12697:SF5">
    <property type="entry name" value="DEOXYHYPUSINE HYDROXYLASE"/>
    <property type="match status" value="1"/>
</dbReference>
<reference evidence="7 8" key="1">
    <citation type="journal article" date="2015" name="Genome Announc.">
        <title>Draft Genome of the Euendolithic (true boring) Cyanobacterium Mastigocoleus testarum strain BC008.</title>
        <authorList>
            <person name="Guida B.S."/>
            <person name="Garcia-Pichel F."/>
        </authorList>
    </citation>
    <scope>NUCLEOTIDE SEQUENCE [LARGE SCALE GENOMIC DNA]</scope>
    <source>
        <strain evidence="7 8">BC008</strain>
    </source>
</reference>
<evidence type="ECO:0000256" key="6">
    <source>
        <dbReference type="SAM" id="Phobius"/>
    </source>
</evidence>
<keyword evidence="2" id="KW-0042">Antenna complex</keyword>
<dbReference type="AlphaFoldDB" id="A0A0V7ZH26"/>
<organism evidence="7 8">
    <name type="scientific">Mastigocoleus testarum BC008</name>
    <dbReference type="NCBI Taxonomy" id="371196"/>
    <lineage>
        <taxon>Bacteria</taxon>
        <taxon>Bacillati</taxon>
        <taxon>Cyanobacteriota</taxon>
        <taxon>Cyanophyceae</taxon>
        <taxon>Nostocales</taxon>
        <taxon>Hapalosiphonaceae</taxon>
        <taxon>Mastigocoleus</taxon>
    </lineage>
</organism>
<evidence type="ECO:0000256" key="5">
    <source>
        <dbReference type="ARBA" id="ARBA00045876"/>
    </source>
</evidence>
<name>A0A0V7ZH26_9CYAN</name>
<evidence type="ECO:0000256" key="1">
    <source>
        <dbReference type="ARBA" id="ARBA00009299"/>
    </source>
</evidence>
<dbReference type="SUPFAM" id="SSF48371">
    <property type="entry name" value="ARM repeat"/>
    <property type="match status" value="1"/>
</dbReference>
<keyword evidence="3" id="KW-0605">Phycobilisome</keyword>
<comment type="caution">
    <text evidence="7">The sequence shown here is derived from an EMBL/GenBank/DDBJ whole genome shotgun (WGS) entry which is preliminary data.</text>
</comment>
<evidence type="ECO:0000256" key="2">
    <source>
        <dbReference type="ARBA" id="ARBA00022549"/>
    </source>
</evidence>
<dbReference type="Proteomes" id="UP000053372">
    <property type="component" value="Unassembled WGS sequence"/>
</dbReference>
<dbReference type="EMBL" id="LMTZ01000131">
    <property type="protein sequence ID" value="KST63824.1"/>
    <property type="molecule type" value="Genomic_DNA"/>
</dbReference>
<evidence type="ECO:0000256" key="3">
    <source>
        <dbReference type="ARBA" id="ARBA00022738"/>
    </source>
</evidence>
<dbReference type="InterPro" id="IPR004155">
    <property type="entry name" value="PBS_lyase_HEAT"/>
</dbReference>
<dbReference type="RefSeq" id="WP_027843088.1">
    <property type="nucleotide sequence ID" value="NZ_LMTZ01000131.1"/>
</dbReference>
<keyword evidence="8" id="KW-1185">Reference proteome</keyword>
<sequence length="298" mass="32150">MKANLNSRYSFFARSSLRTIAYLQVMILCVISPLVVTSITIAQQNKQSAGSYIQQLKTADEEQRSGLIESLAGLGSSAVPDLMNALQDKDPAIRKSAAIALGKIGKDANAAVPALKKVLDDKDFQVRSSAMQALSSIDRKVIVPFLISELSTGEAWERYSATHALRTFGKEAVAAVPALIKTIKEDEDSWVRTSAASALGTIGKDAHTAIPILIKSLEDGNETVRYGAAYALGNIGESFYEHINQLSPQEISGATSSLEKALQIMKNSQGKFRPEAIASVNDPLLLLKKAQQSRSQKQ</sequence>
<dbReference type="Pfam" id="PF13646">
    <property type="entry name" value="HEAT_2"/>
    <property type="match status" value="2"/>
</dbReference>
<gene>
    <name evidence="7" type="ORF">BC008_15320</name>
</gene>
<dbReference type="PANTHER" id="PTHR12697">
    <property type="entry name" value="PBS LYASE HEAT-LIKE PROTEIN"/>
    <property type="match status" value="1"/>
</dbReference>
<evidence type="ECO:0000313" key="8">
    <source>
        <dbReference type="Proteomes" id="UP000053372"/>
    </source>
</evidence>
<dbReference type="InterPro" id="IPR021133">
    <property type="entry name" value="HEAT_type_2"/>
</dbReference>
<feature type="transmembrane region" description="Helical" evidence="6">
    <location>
        <begin position="21"/>
        <end position="42"/>
    </location>
</feature>
<keyword evidence="4" id="KW-0456">Lyase</keyword>
<dbReference type="GO" id="GO:0016491">
    <property type="term" value="F:oxidoreductase activity"/>
    <property type="evidence" value="ECO:0007669"/>
    <property type="project" value="TreeGrafter"/>
</dbReference>
<dbReference type="SMART" id="SM00567">
    <property type="entry name" value="EZ_HEAT"/>
    <property type="match status" value="6"/>
</dbReference>
<dbReference type="PROSITE" id="PS50077">
    <property type="entry name" value="HEAT_REPEAT"/>
    <property type="match status" value="2"/>
</dbReference>
<keyword evidence="6" id="KW-1133">Transmembrane helix</keyword>
<dbReference type="InterPro" id="IPR011989">
    <property type="entry name" value="ARM-like"/>
</dbReference>
<dbReference type="OrthoDB" id="507160at2"/>
<comment type="function">
    <text evidence="5">Catalyzes the hydroxylation of the N(6)-(4-aminobutyl)-L-lysine intermediate produced by deoxyhypusine synthase/DHPS on a critical lysine of the eukaryotic translation initiation factor 5A/eIF-5A. This is the second step of the post-translational modification of that lysine into an unusual amino acid residue named hypusine. Hypusination is unique to mature eIF-5A factor and is essential for its function.</text>
</comment>
<proteinExistence type="inferred from homology"/>
<dbReference type="GO" id="GO:0030089">
    <property type="term" value="C:phycobilisome"/>
    <property type="evidence" value="ECO:0007669"/>
    <property type="project" value="UniProtKB-KW"/>
</dbReference>
<evidence type="ECO:0000313" key="7">
    <source>
        <dbReference type="EMBL" id="KST63824.1"/>
    </source>
</evidence>
<accession>A0A0V7ZH26</accession>
<comment type="similarity">
    <text evidence="1">Belongs to the CpcE/RpcE/PecE family.</text>
</comment>
<dbReference type="GO" id="GO:0016829">
    <property type="term" value="F:lyase activity"/>
    <property type="evidence" value="ECO:0007669"/>
    <property type="project" value="UniProtKB-KW"/>
</dbReference>
<keyword evidence="6" id="KW-0472">Membrane</keyword>
<dbReference type="Gene3D" id="1.25.10.10">
    <property type="entry name" value="Leucine-rich Repeat Variant"/>
    <property type="match status" value="2"/>
</dbReference>